<keyword evidence="2" id="KW-0732">Signal</keyword>
<organism evidence="3 4">
    <name type="scientific">Ganoderma sinense ZZ0214-1</name>
    <dbReference type="NCBI Taxonomy" id="1077348"/>
    <lineage>
        <taxon>Eukaryota</taxon>
        <taxon>Fungi</taxon>
        <taxon>Dikarya</taxon>
        <taxon>Basidiomycota</taxon>
        <taxon>Agaricomycotina</taxon>
        <taxon>Agaricomycetes</taxon>
        <taxon>Polyporales</taxon>
        <taxon>Polyporaceae</taxon>
        <taxon>Ganoderma</taxon>
    </lineage>
</organism>
<comment type="caution">
    <text evidence="3">The sequence shown here is derived from an EMBL/GenBank/DDBJ whole genome shotgun (WGS) entry which is preliminary data.</text>
</comment>
<reference evidence="3 4" key="1">
    <citation type="journal article" date="2015" name="Sci. Rep.">
        <title>Chromosome-level genome map provides insights into diverse defense mechanisms in the medicinal fungus Ganoderma sinense.</title>
        <authorList>
            <person name="Zhu Y."/>
            <person name="Xu J."/>
            <person name="Sun C."/>
            <person name="Zhou S."/>
            <person name="Xu H."/>
            <person name="Nelson D.R."/>
            <person name="Qian J."/>
            <person name="Song J."/>
            <person name="Luo H."/>
            <person name="Xiang L."/>
            <person name="Li Y."/>
            <person name="Xu Z."/>
            <person name="Ji A."/>
            <person name="Wang L."/>
            <person name="Lu S."/>
            <person name="Hayward A."/>
            <person name="Sun W."/>
            <person name="Li X."/>
            <person name="Schwartz D.C."/>
            <person name="Wang Y."/>
            <person name="Chen S."/>
        </authorList>
    </citation>
    <scope>NUCLEOTIDE SEQUENCE [LARGE SCALE GENOMIC DNA]</scope>
    <source>
        <strain evidence="3 4">ZZ0214-1</strain>
    </source>
</reference>
<evidence type="ECO:0008006" key="5">
    <source>
        <dbReference type="Google" id="ProtNLM"/>
    </source>
</evidence>
<protein>
    <recommendedName>
        <fullName evidence="5">Transporter</fullName>
    </recommendedName>
</protein>
<sequence>MQYLKPILTLVLVLATVGVPHALMVHTVAPEISPLDSSTVAAAATVQVVPPNDPVYSAPPGAGSASGSASVPGAPPRASVSSSIMARPSGSLSSGPPLSSFRASTTVTVSSSGASASAVLFTPNPSLDVTGGTLPSGSTFNGNGVAPSVRVGGAGASVAGVAVAVVVAVAMGGGMVGWGV</sequence>
<keyword evidence="4" id="KW-1185">Reference proteome</keyword>
<name>A0A2G8SLW5_9APHY</name>
<evidence type="ECO:0000313" key="3">
    <source>
        <dbReference type="EMBL" id="PIL34713.1"/>
    </source>
</evidence>
<feature type="signal peptide" evidence="2">
    <location>
        <begin position="1"/>
        <end position="22"/>
    </location>
</feature>
<proteinExistence type="predicted"/>
<accession>A0A2G8SLW5</accession>
<feature type="chain" id="PRO_5013970379" description="Transporter" evidence="2">
    <location>
        <begin position="23"/>
        <end position="180"/>
    </location>
</feature>
<dbReference type="EMBL" id="AYKW01000005">
    <property type="protein sequence ID" value="PIL34713.1"/>
    <property type="molecule type" value="Genomic_DNA"/>
</dbReference>
<dbReference type="Proteomes" id="UP000230002">
    <property type="component" value="Unassembled WGS sequence"/>
</dbReference>
<evidence type="ECO:0000256" key="2">
    <source>
        <dbReference type="SAM" id="SignalP"/>
    </source>
</evidence>
<dbReference type="AlphaFoldDB" id="A0A2G8SLW5"/>
<feature type="region of interest" description="Disordered" evidence="1">
    <location>
        <begin position="55"/>
        <end position="99"/>
    </location>
</feature>
<evidence type="ECO:0000313" key="4">
    <source>
        <dbReference type="Proteomes" id="UP000230002"/>
    </source>
</evidence>
<gene>
    <name evidence="3" type="ORF">GSI_03494</name>
</gene>
<evidence type="ECO:0000256" key="1">
    <source>
        <dbReference type="SAM" id="MobiDB-lite"/>
    </source>
</evidence>